<feature type="compositionally biased region" description="Low complexity" evidence="1">
    <location>
        <begin position="55"/>
        <end position="93"/>
    </location>
</feature>
<keyword evidence="2" id="KW-0472">Membrane</keyword>
<dbReference type="KEGG" id="acab:QRX50_21985"/>
<dbReference type="Proteomes" id="UP001236014">
    <property type="component" value="Chromosome"/>
</dbReference>
<feature type="compositionally biased region" description="Pro residues" evidence="1">
    <location>
        <begin position="11"/>
        <end position="26"/>
    </location>
</feature>
<evidence type="ECO:0000256" key="1">
    <source>
        <dbReference type="SAM" id="MobiDB-lite"/>
    </source>
</evidence>
<feature type="transmembrane region" description="Helical" evidence="2">
    <location>
        <begin position="104"/>
        <end position="124"/>
    </location>
</feature>
<feature type="transmembrane region" description="Helical" evidence="2">
    <location>
        <begin position="130"/>
        <end position="151"/>
    </location>
</feature>
<reference evidence="3 4" key="1">
    <citation type="submission" date="2023-06" db="EMBL/GenBank/DDBJ databases">
        <authorList>
            <person name="Oyuntsetseg B."/>
            <person name="Kim S.B."/>
        </authorList>
    </citation>
    <scope>NUCLEOTIDE SEQUENCE [LARGE SCALE GENOMIC DNA]</scope>
    <source>
        <strain evidence="3 4">2-15</strain>
    </source>
</reference>
<proteinExistence type="predicted"/>
<keyword evidence="2" id="KW-0812">Transmembrane</keyword>
<name>A0A9Y2INT5_9PSEU</name>
<feature type="transmembrane region" description="Helical" evidence="2">
    <location>
        <begin position="158"/>
        <end position="178"/>
    </location>
</feature>
<feature type="region of interest" description="Disordered" evidence="1">
    <location>
        <begin position="1"/>
        <end position="100"/>
    </location>
</feature>
<sequence>MIDGPQQSPDAPEPQPDASFPPPPQGPVLRYTPGQPPAYEAGRLSGGTQEAWSTPAGAAQQPAAAGFAGAPQQPGSPQQQQPGVPQQWAGQPATLQPKPGEGNVTPAVLALVFGVLGLVVPFLPLPLDNVRVWIAFPFAVVGLALGIAGCVGRRPMKALAVIGIVCAGLALVAGVIMVGNRVAADAHAAPVAVPANR</sequence>
<dbReference type="AlphaFoldDB" id="A0A9Y2INT5"/>
<gene>
    <name evidence="3" type="ORF">QRX50_21985</name>
</gene>
<keyword evidence="4" id="KW-1185">Reference proteome</keyword>
<keyword evidence="2" id="KW-1133">Transmembrane helix</keyword>
<accession>A0A9Y2INT5</accession>
<evidence type="ECO:0000313" key="4">
    <source>
        <dbReference type="Proteomes" id="UP001236014"/>
    </source>
</evidence>
<evidence type="ECO:0000256" key="2">
    <source>
        <dbReference type="SAM" id="Phobius"/>
    </source>
</evidence>
<dbReference type="RefSeq" id="WP_285973791.1">
    <property type="nucleotide sequence ID" value="NZ_CP127294.1"/>
</dbReference>
<evidence type="ECO:0000313" key="3">
    <source>
        <dbReference type="EMBL" id="WIX83237.1"/>
    </source>
</evidence>
<protein>
    <submittedName>
        <fullName evidence="3">Uncharacterized protein</fullName>
    </submittedName>
</protein>
<dbReference type="EMBL" id="CP127294">
    <property type="protein sequence ID" value="WIX83237.1"/>
    <property type="molecule type" value="Genomic_DNA"/>
</dbReference>
<organism evidence="3 4">
    <name type="scientific">Amycolatopsis carbonis</name>
    <dbReference type="NCBI Taxonomy" id="715471"/>
    <lineage>
        <taxon>Bacteria</taxon>
        <taxon>Bacillati</taxon>
        <taxon>Actinomycetota</taxon>
        <taxon>Actinomycetes</taxon>
        <taxon>Pseudonocardiales</taxon>
        <taxon>Pseudonocardiaceae</taxon>
        <taxon>Amycolatopsis</taxon>
    </lineage>
</organism>